<dbReference type="OMA" id="ANYEPCM"/>
<evidence type="ECO:0000256" key="1">
    <source>
        <dbReference type="ARBA" id="ARBA00022438"/>
    </source>
</evidence>
<comment type="similarity">
    <text evidence="4">Belongs to the ACTMAP family.</text>
</comment>
<comment type="catalytic activity">
    <reaction evidence="7">
        <text>N-terminal N(alpha)-acetyl-L-cysteinyl-L-glutamyl-[protein] + H2O = N-terminal L-glutamyl-[protein] + N-acetyl-L-cysteine</text>
        <dbReference type="Rhea" id="RHEA:74583"/>
        <dbReference type="Rhea" id="RHEA-COMP:12668"/>
        <dbReference type="Rhea" id="RHEA-COMP:18396"/>
        <dbReference type="ChEBI" id="CHEBI:15377"/>
        <dbReference type="ChEBI" id="CHEBI:64721"/>
        <dbReference type="ChEBI" id="CHEBI:78236"/>
        <dbReference type="ChEBI" id="CHEBI:193601"/>
    </reaction>
    <physiologicalReaction direction="left-to-right" evidence="7">
        <dbReference type="Rhea" id="RHEA:74584"/>
    </physiologicalReaction>
</comment>
<dbReference type="GO" id="GO:0004177">
    <property type="term" value="F:aminopeptidase activity"/>
    <property type="evidence" value="ECO:0007669"/>
    <property type="project" value="UniProtKB-KW"/>
</dbReference>
<dbReference type="InterPro" id="IPR040043">
    <property type="entry name" value="ACTMAP"/>
</dbReference>
<evidence type="ECO:0000256" key="7">
    <source>
        <dbReference type="ARBA" id="ARBA00047999"/>
    </source>
</evidence>
<dbReference type="PANTHER" id="PTHR28631">
    <property type="entry name" value="UPF0692 PROTEIN C19ORF54"/>
    <property type="match status" value="1"/>
</dbReference>
<dbReference type="Proteomes" id="UP000288216">
    <property type="component" value="Unassembled WGS sequence"/>
</dbReference>
<dbReference type="GO" id="GO:0006508">
    <property type="term" value="P:proteolysis"/>
    <property type="evidence" value="ECO:0007669"/>
    <property type="project" value="UniProtKB-KW"/>
</dbReference>
<evidence type="ECO:0000256" key="3">
    <source>
        <dbReference type="ARBA" id="ARBA00022801"/>
    </source>
</evidence>
<dbReference type="OrthoDB" id="198816at2759"/>
<accession>A0A401P832</accession>
<name>A0A401P832_SCYTO</name>
<evidence type="ECO:0000256" key="6">
    <source>
        <dbReference type="ARBA" id="ARBA00034908"/>
    </source>
</evidence>
<evidence type="ECO:0000313" key="12">
    <source>
        <dbReference type="EMBL" id="GCB69321.1"/>
    </source>
</evidence>
<keyword evidence="3" id="KW-0378">Hydrolase</keyword>
<feature type="region of interest" description="Disordered" evidence="11">
    <location>
        <begin position="1"/>
        <end position="32"/>
    </location>
</feature>
<comment type="catalytic activity">
    <reaction evidence="8">
        <text>N-terminal N(alpha)-acetyl-L-cysteinyl-L-aspartyl-[protein] + H2O = N-terminal L-aspartyl-[protein] + N-acetyl-L-cysteine</text>
        <dbReference type="Rhea" id="RHEA:74579"/>
        <dbReference type="Rhea" id="RHEA-COMP:12669"/>
        <dbReference type="Rhea" id="RHEA-COMP:18395"/>
        <dbReference type="ChEBI" id="CHEBI:15377"/>
        <dbReference type="ChEBI" id="CHEBI:64720"/>
        <dbReference type="ChEBI" id="CHEBI:78236"/>
        <dbReference type="ChEBI" id="CHEBI:193599"/>
    </reaction>
    <physiologicalReaction direction="left-to-right" evidence="8">
        <dbReference type="Rhea" id="RHEA:74580"/>
    </physiologicalReaction>
</comment>
<keyword evidence="2" id="KW-0645">Protease</keyword>
<gene>
    <name evidence="12" type="ORF">scyTo_0012402</name>
</gene>
<protein>
    <recommendedName>
        <fullName evidence="5">Actin maturation protease</fullName>
    </recommendedName>
    <alternativeName>
        <fullName evidence="6">Actin aminopeptidase ACTMAP</fullName>
    </alternativeName>
</protein>
<reference evidence="12 13" key="1">
    <citation type="journal article" date="2018" name="Nat. Ecol. Evol.">
        <title>Shark genomes provide insights into elasmobranch evolution and the origin of vertebrates.</title>
        <authorList>
            <person name="Hara Y"/>
            <person name="Yamaguchi K"/>
            <person name="Onimaru K"/>
            <person name="Kadota M"/>
            <person name="Koyanagi M"/>
            <person name="Keeley SD"/>
            <person name="Tatsumi K"/>
            <person name="Tanaka K"/>
            <person name="Motone F"/>
            <person name="Kageyama Y"/>
            <person name="Nozu R"/>
            <person name="Adachi N"/>
            <person name="Nishimura O"/>
            <person name="Nakagawa R"/>
            <person name="Tanegashima C"/>
            <person name="Kiyatake I"/>
            <person name="Matsumoto R"/>
            <person name="Murakumo K"/>
            <person name="Nishida K"/>
            <person name="Terakita A"/>
            <person name="Kuratani S"/>
            <person name="Sato K"/>
            <person name="Hyodo S Kuraku.S."/>
        </authorList>
    </citation>
    <scope>NUCLEOTIDE SEQUENCE [LARGE SCALE GENOMIC DNA]</scope>
</reference>
<evidence type="ECO:0000256" key="2">
    <source>
        <dbReference type="ARBA" id="ARBA00022670"/>
    </source>
</evidence>
<feature type="compositionally biased region" description="Basic and acidic residues" evidence="11">
    <location>
        <begin position="1"/>
        <end position="16"/>
    </location>
</feature>
<evidence type="ECO:0000256" key="9">
    <source>
        <dbReference type="ARBA" id="ARBA00093241"/>
    </source>
</evidence>
<comment type="catalytic activity">
    <reaction evidence="10">
        <text>N-terminal N(alpha)-acetyl-L-methionyl-L-glutamyl-[protein] + H2O = N-terminal L-glutamyl-[protein] + N-acetyl-L-methionine</text>
        <dbReference type="Rhea" id="RHEA:74575"/>
        <dbReference type="Rhea" id="RHEA-COMP:12668"/>
        <dbReference type="Rhea" id="RHEA-COMP:12697"/>
        <dbReference type="ChEBI" id="CHEBI:15377"/>
        <dbReference type="ChEBI" id="CHEBI:64721"/>
        <dbReference type="ChEBI" id="CHEBI:71670"/>
        <dbReference type="ChEBI" id="CHEBI:133360"/>
    </reaction>
    <physiologicalReaction direction="left-to-right" evidence="10">
        <dbReference type="Rhea" id="RHEA:74576"/>
    </physiologicalReaction>
</comment>
<comment type="catalytic activity">
    <reaction evidence="9">
        <text>N-terminal N(alpha)-acetyl-L-methionyl-L-aspartyl-[protein] + H2O = N-terminal L-aspartyl-[protein] + N-acetyl-L-methionine</text>
        <dbReference type="Rhea" id="RHEA:74571"/>
        <dbReference type="Rhea" id="RHEA-COMP:12669"/>
        <dbReference type="Rhea" id="RHEA-COMP:12693"/>
        <dbReference type="ChEBI" id="CHEBI:15377"/>
        <dbReference type="ChEBI" id="CHEBI:64720"/>
        <dbReference type="ChEBI" id="CHEBI:71670"/>
        <dbReference type="ChEBI" id="CHEBI:133063"/>
    </reaction>
    <physiologicalReaction direction="left-to-right" evidence="9">
        <dbReference type="Rhea" id="RHEA:74572"/>
    </physiologicalReaction>
</comment>
<comment type="caution">
    <text evidence="12">The sequence shown here is derived from an EMBL/GenBank/DDBJ whole genome shotgun (WGS) entry which is preliminary data.</text>
</comment>
<dbReference type="STRING" id="75743.A0A401P832"/>
<evidence type="ECO:0000313" key="13">
    <source>
        <dbReference type="Proteomes" id="UP000288216"/>
    </source>
</evidence>
<dbReference type="PANTHER" id="PTHR28631:SF1">
    <property type="entry name" value="ACTIN MATURATION PROTEASE"/>
    <property type="match status" value="1"/>
</dbReference>
<sequence>MAHELRANPSEDRSDGSEWLAPPPPPPLSFLPPPLVPPRKNLYQILAGERMPVIGDREEVKMLLQNRADSFSKELNWLLINKYVPSLIQDGPQCGLVALWMAGHLLNTCEVRDLEGIVDCAKARGYTVQGEMFSGRYDEDFNHEPCLRKGHRAHWAVVSGVLLGLKCGLPKDFYEEDPDTPRLFHRRVSAPEASYPENCVVETHLLAKQGKSLKYQLWQYELVHQSNVQLREFSPKRECDGTVYMVPDGGVESGLCGAVVLLQPLSQEQNKS</sequence>
<organism evidence="12 13">
    <name type="scientific">Scyliorhinus torazame</name>
    <name type="common">Cloudy catshark</name>
    <name type="synonym">Catulus torazame</name>
    <dbReference type="NCBI Taxonomy" id="75743"/>
    <lineage>
        <taxon>Eukaryota</taxon>
        <taxon>Metazoa</taxon>
        <taxon>Chordata</taxon>
        <taxon>Craniata</taxon>
        <taxon>Vertebrata</taxon>
        <taxon>Chondrichthyes</taxon>
        <taxon>Elasmobranchii</taxon>
        <taxon>Galeomorphii</taxon>
        <taxon>Galeoidea</taxon>
        <taxon>Carcharhiniformes</taxon>
        <taxon>Scyliorhinidae</taxon>
        <taxon>Scyliorhinus</taxon>
    </lineage>
</organism>
<evidence type="ECO:0000256" key="5">
    <source>
        <dbReference type="ARBA" id="ARBA00034848"/>
    </source>
</evidence>
<feature type="compositionally biased region" description="Pro residues" evidence="11">
    <location>
        <begin position="21"/>
        <end position="32"/>
    </location>
</feature>
<evidence type="ECO:0000256" key="10">
    <source>
        <dbReference type="ARBA" id="ARBA00093265"/>
    </source>
</evidence>
<proteinExistence type="inferred from homology"/>
<dbReference type="AlphaFoldDB" id="A0A401P832"/>
<evidence type="ECO:0000256" key="8">
    <source>
        <dbReference type="ARBA" id="ARBA00049041"/>
    </source>
</evidence>
<keyword evidence="1" id="KW-0031">Aminopeptidase</keyword>
<evidence type="ECO:0000256" key="4">
    <source>
        <dbReference type="ARBA" id="ARBA00034725"/>
    </source>
</evidence>
<dbReference type="EMBL" id="BFAA01005984">
    <property type="protein sequence ID" value="GCB69321.1"/>
    <property type="molecule type" value="Genomic_DNA"/>
</dbReference>
<evidence type="ECO:0000256" key="11">
    <source>
        <dbReference type="SAM" id="MobiDB-lite"/>
    </source>
</evidence>
<dbReference type="Pfam" id="PF21646">
    <property type="entry name" value="ACTMAP-like_C"/>
    <property type="match status" value="2"/>
</dbReference>
<keyword evidence="13" id="KW-1185">Reference proteome</keyword>